<accession>A0ABD1EN64</accession>
<dbReference type="GO" id="GO:0016787">
    <property type="term" value="F:hydrolase activity"/>
    <property type="evidence" value="ECO:0007669"/>
    <property type="project" value="UniProtKB-KW"/>
</dbReference>
<dbReference type="PRINTS" id="PR00502">
    <property type="entry name" value="NUDIXFAMILY"/>
</dbReference>
<reference evidence="6 7" key="1">
    <citation type="submission" date="2024-05" db="EMBL/GenBank/DDBJ databases">
        <title>Genetic variation in Jamaican populations of the coffee berry borer (Hypothenemus hampei).</title>
        <authorList>
            <person name="Errbii M."/>
            <person name="Myrie A."/>
        </authorList>
    </citation>
    <scope>NUCLEOTIDE SEQUENCE [LARGE SCALE GENOMIC DNA]</scope>
    <source>
        <strain evidence="6">JA-Hopewell-2020-01-JO</strain>
        <tissue evidence="6">Whole body</tissue>
    </source>
</reference>
<gene>
    <name evidence="6" type="ORF">ABEB36_008646</name>
</gene>
<dbReference type="InterPro" id="IPR000086">
    <property type="entry name" value="NUDIX_hydrolase_dom"/>
</dbReference>
<sequence>MASNISCSNSFLGKEDRFEGITVFSDVETCDVEEFSCKLKSSLETWRANKKRGIWFKVHLDQCDWIPILVKNGFKYHHAKEDYAMLYLWLPTTETSNIPSYAHTMVGVGAVVCNNDDQVLVVKEKYFYKRPMWKLPGGYVEPNENLVDAAIREVLEETGIKTEFESVLTLRHGHHGMFDCSDIYVVVNLKALGHDIQKCEREIADCQWMNIEEYLCHPHIHELNRFFVNRLLHHKKHKVKIDCYHGIHQLLLKPYTVYSVVKSEDVEDLDGFSFSPSN</sequence>
<dbReference type="PANTHER" id="PTHR13994:SF13">
    <property type="entry name" value="FI03680P"/>
    <property type="match status" value="1"/>
</dbReference>
<keyword evidence="3 4" id="KW-0378">Hydrolase</keyword>
<dbReference type="InterPro" id="IPR003293">
    <property type="entry name" value="Nudix_hydrolase6-like"/>
</dbReference>
<dbReference type="PROSITE" id="PS51462">
    <property type="entry name" value="NUDIX"/>
    <property type="match status" value="1"/>
</dbReference>
<name>A0ABD1EN64_HYPHA</name>
<comment type="similarity">
    <text evidence="1 4">Belongs to the Nudix hydrolase family.</text>
</comment>
<protein>
    <recommendedName>
        <fullName evidence="5">Nudix hydrolase domain-containing protein</fullName>
    </recommendedName>
</protein>
<dbReference type="GO" id="GO:0046872">
    <property type="term" value="F:metal ion binding"/>
    <property type="evidence" value="ECO:0007669"/>
    <property type="project" value="UniProtKB-KW"/>
</dbReference>
<evidence type="ECO:0000256" key="4">
    <source>
        <dbReference type="RuleBase" id="RU003476"/>
    </source>
</evidence>
<dbReference type="FunFam" id="3.90.79.10:FF:000015">
    <property type="entry name" value="Nudix hydrolase 8"/>
    <property type="match status" value="1"/>
</dbReference>
<evidence type="ECO:0000313" key="7">
    <source>
        <dbReference type="Proteomes" id="UP001566132"/>
    </source>
</evidence>
<dbReference type="EMBL" id="JBDJPC010000006">
    <property type="protein sequence ID" value="KAL1497739.1"/>
    <property type="molecule type" value="Genomic_DNA"/>
</dbReference>
<keyword evidence="2" id="KW-0479">Metal-binding</keyword>
<feature type="domain" description="Nudix hydrolase" evidence="5">
    <location>
        <begin position="103"/>
        <end position="231"/>
    </location>
</feature>
<evidence type="ECO:0000256" key="2">
    <source>
        <dbReference type="ARBA" id="ARBA00022723"/>
    </source>
</evidence>
<proteinExistence type="inferred from homology"/>
<dbReference type="FunFam" id="3.40.630.30:FF:000016">
    <property type="entry name" value="nudix hydrolase 2"/>
    <property type="match status" value="1"/>
</dbReference>
<evidence type="ECO:0000256" key="1">
    <source>
        <dbReference type="ARBA" id="ARBA00005582"/>
    </source>
</evidence>
<dbReference type="Pfam" id="PF18290">
    <property type="entry name" value="Nudix_hydro"/>
    <property type="match status" value="1"/>
</dbReference>
<evidence type="ECO:0000313" key="6">
    <source>
        <dbReference type="EMBL" id="KAL1497739.1"/>
    </source>
</evidence>
<dbReference type="CDD" id="cd04670">
    <property type="entry name" value="NUDIX_ASFGF2_Nudt6"/>
    <property type="match status" value="1"/>
</dbReference>
<keyword evidence="7" id="KW-1185">Reference proteome</keyword>
<dbReference type="InterPro" id="IPR020084">
    <property type="entry name" value="NUDIX_hydrolase_CS"/>
</dbReference>
<dbReference type="PANTHER" id="PTHR13994">
    <property type="entry name" value="NUDIX HYDROLASE RELATED"/>
    <property type="match status" value="1"/>
</dbReference>
<comment type="caution">
    <text evidence="6">The sequence shown here is derived from an EMBL/GenBank/DDBJ whole genome shotgun (WGS) entry which is preliminary data.</text>
</comment>
<dbReference type="PRINTS" id="PR01356">
    <property type="entry name" value="GFGPROTEIN"/>
</dbReference>
<dbReference type="Gene3D" id="3.90.79.10">
    <property type="entry name" value="Nucleoside Triphosphate Pyrophosphohydrolase"/>
    <property type="match status" value="1"/>
</dbReference>
<dbReference type="Pfam" id="PF00293">
    <property type="entry name" value="NUDIX"/>
    <property type="match status" value="1"/>
</dbReference>
<dbReference type="Gene3D" id="3.40.630.30">
    <property type="match status" value="1"/>
</dbReference>
<organism evidence="6 7">
    <name type="scientific">Hypothenemus hampei</name>
    <name type="common">Coffee berry borer</name>
    <dbReference type="NCBI Taxonomy" id="57062"/>
    <lineage>
        <taxon>Eukaryota</taxon>
        <taxon>Metazoa</taxon>
        <taxon>Ecdysozoa</taxon>
        <taxon>Arthropoda</taxon>
        <taxon>Hexapoda</taxon>
        <taxon>Insecta</taxon>
        <taxon>Pterygota</taxon>
        <taxon>Neoptera</taxon>
        <taxon>Endopterygota</taxon>
        <taxon>Coleoptera</taxon>
        <taxon>Polyphaga</taxon>
        <taxon>Cucujiformia</taxon>
        <taxon>Curculionidae</taxon>
        <taxon>Scolytinae</taxon>
        <taxon>Hypothenemus</taxon>
    </lineage>
</organism>
<dbReference type="SUPFAM" id="SSF55811">
    <property type="entry name" value="Nudix"/>
    <property type="match status" value="1"/>
</dbReference>
<dbReference type="Proteomes" id="UP001566132">
    <property type="component" value="Unassembled WGS sequence"/>
</dbReference>
<dbReference type="InterPro" id="IPR015797">
    <property type="entry name" value="NUDIX_hydrolase-like_dom_sf"/>
</dbReference>
<evidence type="ECO:0000259" key="5">
    <source>
        <dbReference type="PROSITE" id="PS51462"/>
    </source>
</evidence>
<dbReference type="AlphaFoldDB" id="A0ABD1EN64"/>
<dbReference type="InterPro" id="IPR020476">
    <property type="entry name" value="Nudix_hydrolase"/>
</dbReference>
<dbReference type="InterPro" id="IPR040618">
    <property type="entry name" value="Pre-Nudix"/>
</dbReference>
<dbReference type="PROSITE" id="PS00893">
    <property type="entry name" value="NUDIX_BOX"/>
    <property type="match status" value="1"/>
</dbReference>
<evidence type="ECO:0000256" key="3">
    <source>
        <dbReference type="ARBA" id="ARBA00022801"/>
    </source>
</evidence>